<evidence type="ECO:0000313" key="13">
    <source>
        <dbReference type="Proteomes" id="UP000248764"/>
    </source>
</evidence>
<keyword evidence="13" id="KW-1185">Reference proteome</keyword>
<dbReference type="EMBL" id="POTW01000010">
    <property type="protein sequence ID" value="PZF85200.1"/>
    <property type="molecule type" value="Genomic_DNA"/>
</dbReference>
<evidence type="ECO:0000256" key="9">
    <source>
        <dbReference type="SAM" id="Phobius"/>
    </source>
</evidence>
<dbReference type="InterPro" id="IPR003594">
    <property type="entry name" value="HATPase_dom"/>
</dbReference>
<gene>
    <name evidence="12" type="ORF">C1I92_05920</name>
</gene>
<evidence type="ECO:0000313" key="12">
    <source>
        <dbReference type="EMBL" id="PZF85200.1"/>
    </source>
</evidence>
<feature type="transmembrane region" description="Helical" evidence="9">
    <location>
        <begin position="89"/>
        <end position="116"/>
    </location>
</feature>
<keyword evidence="6 12" id="KW-0418">Kinase</keyword>
<keyword evidence="8" id="KW-0902">Two-component regulatory system</keyword>
<name>A0A2W2BIW0_9ACTN</name>
<dbReference type="EC" id="2.7.13.3" evidence="2"/>
<dbReference type="GO" id="GO:0016020">
    <property type="term" value="C:membrane"/>
    <property type="evidence" value="ECO:0007669"/>
    <property type="project" value="InterPro"/>
</dbReference>
<protein>
    <recommendedName>
        <fullName evidence="2">histidine kinase</fullName>
        <ecNumber evidence="2">2.7.13.3</ecNumber>
    </recommendedName>
</protein>
<dbReference type="InterPro" id="IPR050482">
    <property type="entry name" value="Sensor_HK_TwoCompSys"/>
</dbReference>
<comment type="caution">
    <text evidence="12">The sequence shown here is derived from an EMBL/GenBank/DDBJ whole genome shotgun (WGS) entry which is preliminary data.</text>
</comment>
<dbReference type="AlphaFoldDB" id="A0A2W2BIW0"/>
<feature type="transmembrane region" description="Helical" evidence="9">
    <location>
        <begin position="12"/>
        <end position="37"/>
    </location>
</feature>
<feature type="domain" description="Histidine kinase/HSP90-like ATPase" evidence="10">
    <location>
        <begin position="293"/>
        <end position="376"/>
    </location>
</feature>
<keyword evidence="5" id="KW-0547">Nucleotide-binding</keyword>
<dbReference type="SUPFAM" id="SSF55874">
    <property type="entry name" value="ATPase domain of HSP90 chaperone/DNA topoisomerase II/histidine kinase"/>
    <property type="match status" value="1"/>
</dbReference>
<dbReference type="GO" id="GO:0000155">
    <property type="term" value="F:phosphorelay sensor kinase activity"/>
    <property type="evidence" value="ECO:0007669"/>
    <property type="project" value="InterPro"/>
</dbReference>
<dbReference type="GO" id="GO:0046983">
    <property type="term" value="F:protein dimerization activity"/>
    <property type="evidence" value="ECO:0007669"/>
    <property type="project" value="InterPro"/>
</dbReference>
<dbReference type="Proteomes" id="UP000248764">
    <property type="component" value="Unassembled WGS sequence"/>
</dbReference>
<dbReference type="InterPro" id="IPR036890">
    <property type="entry name" value="HATPase_C_sf"/>
</dbReference>
<evidence type="ECO:0000259" key="11">
    <source>
        <dbReference type="Pfam" id="PF07730"/>
    </source>
</evidence>
<dbReference type="PANTHER" id="PTHR24421:SF10">
    <property type="entry name" value="NITRATE_NITRITE SENSOR PROTEIN NARQ"/>
    <property type="match status" value="1"/>
</dbReference>
<sequence length="378" mass="39473">MAVVGWRRVVGLSLGAASALVSSGFLLVTGLAVLPVAGSAAGRGRVLTAAARPASALVAFERRRLRAWYGTPTPDRAGRVFGYLAVRTVVGLLGAAILLLVGWGMVTVAVTVRMWLVGRPFNGEGEPVGGLTILSLVIPGAVLLYLAVQGLAGVVGLERRTARRFLGPTESELLRRRIDELAESRAGVVAVVDAERRRIERDLHDGVQQRLVAFGLLLGRARRAADRGRADELLRAAHEESQRVLADLRAVAWRVYPAALDTLGLEEALTAVAEGSGAKLSYAAGSPPEPVATAVYFVVAEAATNAVKHAAASSVHLDVWRAGAVVRVRVTDDGVGGADPDGGGLAGLRRRIAALDGRFAVESPPGHGTVVEAELPCA</sequence>
<keyword evidence="9" id="KW-1133">Transmembrane helix</keyword>
<dbReference type="Pfam" id="PF07730">
    <property type="entry name" value="HisKA_3"/>
    <property type="match status" value="1"/>
</dbReference>
<evidence type="ECO:0000259" key="10">
    <source>
        <dbReference type="Pfam" id="PF02518"/>
    </source>
</evidence>
<dbReference type="PANTHER" id="PTHR24421">
    <property type="entry name" value="NITRATE/NITRITE SENSOR PROTEIN NARX-RELATED"/>
    <property type="match status" value="1"/>
</dbReference>
<evidence type="ECO:0000256" key="7">
    <source>
        <dbReference type="ARBA" id="ARBA00022840"/>
    </source>
</evidence>
<evidence type="ECO:0000256" key="6">
    <source>
        <dbReference type="ARBA" id="ARBA00022777"/>
    </source>
</evidence>
<evidence type="ECO:0000256" key="2">
    <source>
        <dbReference type="ARBA" id="ARBA00012438"/>
    </source>
</evidence>
<keyword evidence="4" id="KW-0808">Transferase</keyword>
<dbReference type="InterPro" id="IPR011712">
    <property type="entry name" value="Sig_transdc_His_kin_sub3_dim/P"/>
</dbReference>
<keyword evidence="3" id="KW-0597">Phosphoprotein</keyword>
<organism evidence="12 13">
    <name type="scientific">Jiangella anatolica</name>
    <dbReference type="NCBI Taxonomy" id="2670374"/>
    <lineage>
        <taxon>Bacteria</taxon>
        <taxon>Bacillati</taxon>
        <taxon>Actinomycetota</taxon>
        <taxon>Actinomycetes</taxon>
        <taxon>Jiangellales</taxon>
        <taxon>Jiangellaceae</taxon>
        <taxon>Jiangella</taxon>
    </lineage>
</organism>
<keyword evidence="9" id="KW-0812">Transmembrane</keyword>
<dbReference type="Gene3D" id="3.30.565.10">
    <property type="entry name" value="Histidine kinase-like ATPase, C-terminal domain"/>
    <property type="match status" value="1"/>
</dbReference>
<dbReference type="Gene3D" id="1.20.5.1930">
    <property type="match status" value="1"/>
</dbReference>
<dbReference type="Pfam" id="PF02518">
    <property type="entry name" value="HATPase_c"/>
    <property type="match status" value="1"/>
</dbReference>
<dbReference type="GO" id="GO:0005524">
    <property type="term" value="F:ATP binding"/>
    <property type="evidence" value="ECO:0007669"/>
    <property type="project" value="UniProtKB-KW"/>
</dbReference>
<reference evidence="12 13" key="1">
    <citation type="submission" date="2018-01" db="EMBL/GenBank/DDBJ databases">
        <title>Draft genome sequence of Jiangella sp. GTF31.</title>
        <authorList>
            <person name="Sahin N."/>
            <person name="Ay H."/>
            <person name="Saygin H."/>
        </authorList>
    </citation>
    <scope>NUCLEOTIDE SEQUENCE [LARGE SCALE GENOMIC DNA]</scope>
    <source>
        <strain evidence="12 13">GTF31</strain>
    </source>
</reference>
<feature type="transmembrane region" description="Helical" evidence="9">
    <location>
        <begin position="136"/>
        <end position="157"/>
    </location>
</feature>
<proteinExistence type="predicted"/>
<accession>A0A2W2BIW0</accession>
<evidence type="ECO:0000256" key="4">
    <source>
        <dbReference type="ARBA" id="ARBA00022679"/>
    </source>
</evidence>
<evidence type="ECO:0000256" key="5">
    <source>
        <dbReference type="ARBA" id="ARBA00022741"/>
    </source>
</evidence>
<evidence type="ECO:0000256" key="8">
    <source>
        <dbReference type="ARBA" id="ARBA00023012"/>
    </source>
</evidence>
<keyword evidence="9" id="KW-0472">Membrane</keyword>
<keyword evidence="7" id="KW-0067">ATP-binding</keyword>
<evidence type="ECO:0000256" key="1">
    <source>
        <dbReference type="ARBA" id="ARBA00000085"/>
    </source>
</evidence>
<feature type="domain" description="Signal transduction histidine kinase subgroup 3 dimerisation and phosphoacceptor" evidence="11">
    <location>
        <begin position="195"/>
        <end position="259"/>
    </location>
</feature>
<evidence type="ECO:0000256" key="3">
    <source>
        <dbReference type="ARBA" id="ARBA00022553"/>
    </source>
</evidence>
<comment type="catalytic activity">
    <reaction evidence="1">
        <text>ATP + protein L-histidine = ADP + protein N-phospho-L-histidine.</text>
        <dbReference type="EC" id="2.7.13.3"/>
    </reaction>
</comment>
<dbReference type="CDD" id="cd16917">
    <property type="entry name" value="HATPase_UhpB-NarQ-NarX-like"/>
    <property type="match status" value="1"/>
</dbReference>